<organism evidence="1 2">
    <name type="scientific">Peronospora matthiolae</name>
    <dbReference type="NCBI Taxonomy" id="2874970"/>
    <lineage>
        <taxon>Eukaryota</taxon>
        <taxon>Sar</taxon>
        <taxon>Stramenopiles</taxon>
        <taxon>Oomycota</taxon>
        <taxon>Peronosporomycetes</taxon>
        <taxon>Peronosporales</taxon>
        <taxon>Peronosporaceae</taxon>
        <taxon>Peronospora</taxon>
    </lineage>
</organism>
<comment type="caution">
    <text evidence="1">The sequence shown here is derived from an EMBL/GenBank/DDBJ whole genome shotgun (WGS) entry which is preliminary data.</text>
</comment>
<proteinExistence type="predicted"/>
<reference evidence="1" key="1">
    <citation type="submission" date="2024-01" db="EMBL/GenBank/DDBJ databases">
        <authorList>
            <person name="Webb A."/>
        </authorList>
    </citation>
    <scope>NUCLEOTIDE SEQUENCE</scope>
    <source>
        <strain evidence="1">Pm1</strain>
    </source>
</reference>
<accession>A0AAV1VEK3</accession>
<dbReference type="EMBL" id="CAKLBY020000328">
    <property type="protein sequence ID" value="CAK7945364.1"/>
    <property type="molecule type" value="Genomic_DNA"/>
</dbReference>
<dbReference type="AlphaFoldDB" id="A0AAV1VEK3"/>
<gene>
    <name evidence="1" type="ORF">PM001_LOCUS30514</name>
</gene>
<evidence type="ECO:0000313" key="1">
    <source>
        <dbReference type="EMBL" id="CAK7945364.1"/>
    </source>
</evidence>
<dbReference type="Proteomes" id="UP001162060">
    <property type="component" value="Unassembled WGS sequence"/>
</dbReference>
<name>A0AAV1VEK3_9STRA</name>
<sequence length="47" mass="5426">MIAAFDDEELDAIARDGVKRLTLQTDNARNDYDQLQINLKRRTLSSM</sequence>
<protein>
    <submittedName>
        <fullName evidence="1">Uncharacterized protein</fullName>
    </submittedName>
</protein>
<evidence type="ECO:0000313" key="2">
    <source>
        <dbReference type="Proteomes" id="UP001162060"/>
    </source>
</evidence>